<evidence type="ECO:0000256" key="1">
    <source>
        <dbReference type="ARBA" id="ARBA00022737"/>
    </source>
</evidence>
<dbReference type="OrthoDB" id="3027644at2759"/>
<dbReference type="AlphaFoldDB" id="A0A834HGF8"/>
<gene>
    <name evidence="6" type="ORF">RHSIM_Rhsim02G0079800</name>
</gene>
<keyword evidence="4" id="KW-0067">ATP-binding</keyword>
<dbReference type="CDD" id="cd14798">
    <property type="entry name" value="RX-CC_like"/>
    <property type="match status" value="1"/>
</dbReference>
<dbReference type="GO" id="GO:0006952">
    <property type="term" value="P:defense response"/>
    <property type="evidence" value="ECO:0007669"/>
    <property type="project" value="UniProtKB-KW"/>
</dbReference>
<evidence type="ECO:0000313" key="7">
    <source>
        <dbReference type="Proteomes" id="UP000626092"/>
    </source>
</evidence>
<organism evidence="6 7">
    <name type="scientific">Rhododendron simsii</name>
    <name type="common">Sims's rhododendron</name>
    <dbReference type="NCBI Taxonomy" id="118357"/>
    <lineage>
        <taxon>Eukaryota</taxon>
        <taxon>Viridiplantae</taxon>
        <taxon>Streptophyta</taxon>
        <taxon>Embryophyta</taxon>
        <taxon>Tracheophyta</taxon>
        <taxon>Spermatophyta</taxon>
        <taxon>Magnoliopsida</taxon>
        <taxon>eudicotyledons</taxon>
        <taxon>Gunneridae</taxon>
        <taxon>Pentapetalae</taxon>
        <taxon>asterids</taxon>
        <taxon>Ericales</taxon>
        <taxon>Ericaceae</taxon>
        <taxon>Ericoideae</taxon>
        <taxon>Rhodoreae</taxon>
        <taxon>Rhododendron</taxon>
    </lineage>
</organism>
<keyword evidence="2" id="KW-0547">Nucleotide-binding</keyword>
<proteinExistence type="predicted"/>
<dbReference type="SUPFAM" id="SSF52058">
    <property type="entry name" value="L domain-like"/>
    <property type="match status" value="1"/>
</dbReference>
<sequence>MAAPKLINCVALSRKIDAMALEAVSSAINGTLVPLLSSEVQLLGNIHTEVASIKAELESIMSFLKDADTSAKLKNERAKTWVEQVRAVAYQIEDVMDEYALHLAENKQRHGFIGFLHKMARSITQLKPRHEIASQIQVGDLPKQHLLGTLAMNFKLLKVLDLLDAPLDEIHEDEGGLPVLKELQIGNCRQLKEVTSGIRNLRKLRSLYFEDMPTEFLDRMKPDKGQDYSIVEHVPNVKFILVMGGFKRYTLHEYQEARESRRLKSLNDGPERLKSLNDGPATVEGVTASTCSGGNSCFGR</sequence>
<dbReference type="InterPro" id="IPR038005">
    <property type="entry name" value="RX-like_CC"/>
</dbReference>
<dbReference type="GO" id="GO:0005524">
    <property type="term" value="F:ATP binding"/>
    <property type="evidence" value="ECO:0007669"/>
    <property type="project" value="UniProtKB-KW"/>
</dbReference>
<evidence type="ECO:0000256" key="3">
    <source>
        <dbReference type="ARBA" id="ARBA00022821"/>
    </source>
</evidence>
<accession>A0A834HGF8</accession>
<keyword evidence="3" id="KW-0611">Plant defense</keyword>
<dbReference type="Gene3D" id="3.80.10.10">
    <property type="entry name" value="Ribonuclease Inhibitor"/>
    <property type="match status" value="1"/>
</dbReference>
<dbReference type="Gene3D" id="1.20.5.4130">
    <property type="match status" value="1"/>
</dbReference>
<dbReference type="InterPro" id="IPR032675">
    <property type="entry name" value="LRR_dom_sf"/>
</dbReference>
<evidence type="ECO:0000256" key="4">
    <source>
        <dbReference type="ARBA" id="ARBA00022840"/>
    </source>
</evidence>
<dbReference type="Pfam" id="PF18052">
    <property type="entry name" value="Rx_N"/>
    <property type="match status" value="1"/>
</dbReference>
<dbReference type="PANTHER" id="PTHR19338">
    <property type="entry name" value="TRANSLOCASE OF INNER MITOCHONDRIAL MEMBRANE 13 HOMOLOG"/>
    <property type="match status" value="1"/>
</dbReference>
<dbReference type="EMBL" id="WJXA01000002">
    <property type="protein sequence ID" value="KAF7150654.1"/>
    <property type="molecule type" value="Genomic_DNA"/>
</dbReference>
<evidence type="ECO:0000313" key="6">
    <source>
        <dbReference type="EMBL" id="KAF7150654.1"/>
    </source>
</evidence>
<evidence type="ECO:0000259" key="5">
    <source>
        <dbReference type="Pfam" id="PF18052"/>
    </source>
</evidence>
<dbReference type="Proteomes" id="UP000626092">
    <property type="component" value="Unassembled WGS sequence"/>
</dbReference>
<comment type="caution">
    <text evidence="6">The sequence shown here is derived from an EMBL/GenBank/DDBJ whole genome shotgun (WGS) entry which is preliminary data.</text>
</comment>
<dbReference type="InterPro" id="IPR041118">
    <property type="entry name" value="Rx_N"/>
</dbReference>
<name>A0A834HGF8_RHOSS</name>
<keyword evidence="1" id="KW-0677">Repeat</keyword>
<evidence type="ECO:0000256" key="2">
    <source>
        <dbReference type="ARBA" id="ARBA00022741"/>
    </source>
</evidence>
<protein>
    <recommendedName>
        <fullName evidence="5">Disease resistance N-terminal domain-containing protein</fullName>
    </recommendedName>
</protein>
<feature type="domain" description="Disease resistance N-terminal" evidence="5">
    <location>
        <begin position="30"/>
        <end position="115"/>
    </location>
</feature>
<keyword evidence="7" id="KW-1185">Reference proteome</keyword>
<reference evidence="6" key="1">
    <citation type="submission" date="2019-11" db="EMBL/GenBank/DDBJ databases">
        <authorList>
            <person name="Liu Y."/>
            <person name="Hou J."/>
            <person name="Li T.-Q."/>
            <person name="Guan C.-H."/>
            <person name="Wu X."/>
            <person name="Wu H.-Z."/>
            <person name="Ling F."/>
            <person name="Zhang R."/>
            <person name="Shi X.-G."/>
            <person name="Ren J.-P."/>
            <person name="Chen E.-F."/>
            <person name="Sun J.-M."/>
        </authorList>
    </citation>
    <scope>NUCLEOTIDE SEQUENCE</scope>
    <source>
        <strain evidence="6">Adult_tree_wgs_1</strain>
        <tissue evidence="6">Leaves</tissue>
    </source>
</reference>
<dbReference type="PANTHER" id="PTHR19338:SF32">
    <property type="entry name" value="OS06G0287500 PROTEIN"/>
    <property type="match status" value="1"/>
</dbReference>